<gene>
    <name evidence="2" type="ORF">EV666_1302</name>
</gene>
<comment type="caution">
    <text evidence="2">The sequence shown here is derived from an EMBL/GenBank/DDBJ whole genome shotgun (WGS) entry which is preliminary data.</text>
</comment>
<dbReference type="AlphaFoldDB" id="A0A4R2GGV7"/>
<organism evidence="2 3">
    <name type="scientific">Camelimonas lactis</name>
    <dbReference type="NCBI Taxonomy" id="659006"/>
    <lineage>
        <taxon>Bacteria</taxon>
        <taxon>Pseudomonadati</taxon>
        <taxon>Pseudomonadota</taxon>
        <taxon>Alphaproteobacteria</taxon>
        <taxon>Hyphomicrobiales</taxon>
        <taxon>Chelatococcaceae</taxon>
        <taxon>Camelimonas</taxon>
    </lineage>
</organism>
<accession>A0A4R2GGV7</accession>
<protein>
    <submittedName>
        <fullName evidence="2">AntA/AntB antirepressor</fullName>
    </submittedName>
</protein>
<feature type="domain" description="AntA/AntB antirepressor" evidence="1">
    <location>
        <begin position="2"/>
        <end position="25"/>
    </location>
</feature>
<keyword evidence="3" id="KW-1185">Reference proteome</keyword>
<dbReference type="EMBL" id="SLWL01000030">
    <property type="protein sequence ID" value="TCO07591.1"/>
    <property type="molecule type" value="Genomic_DNA"/>
</dbReference>
<sequence>MGGRPAKEYHLSIDMAKELAMVERNYAIRQLIDRNRDELEGYGPLASQVTTQLRTNGATHYVDTYYLNEEQALLLCMLSPTPAERLPLAAVSGLFFWLWPPWPRRAHLWVSAKPVLRCPTAAT</sequence>
<name>A0A4R2GGV7_9HYPH</name>
<proteinExistence type="predicted"/>
<evidence type="ECO:0000313" key="2">
    <source>
        <dbReference type="EMBL" id="TCO07591.1"/>
    </source>
</evidence>
<dbReference type="Pfam" id="PF08346">
    <property type="entry name" value="AntA"/>
    <property type="match status" value="1"/>
</dbReference>
<dbReference type="InterPro" id="IPR013557">
    <property type="entry name" value="AntA/B_antirep"/>
</dbReference>
<reference evidence="2 3" key="1">
    <citation type="submission" date="2019-03" db="EMBL/GenBank/DDBJ databases">
        <title>Genomic Encyclopedia of Type Strains, Phase IV (KMG-IV): sequencing the most valuable type-strain genomes for metagenomic binning, comparative biology and taxonomic classification.</title>
        <authorList>
            <person name="Goeker M."/>
        </authorList>
    </citation>
    <scope>NUCLEOTIDE SEQUENCE [LARGE SCALE GENOMIC DNA]</scope>
    <source>
        <strain evidence="2 3">DSM 22958</strain>
    </source>
</reference>
<evidence type="ECO:0000313" key="3">
    <source>
        <dbReference type="Proteomes" id="UP000294881"/>
    </source>
</evidence>
<evidence type="ECO:0000259" key="1">
    <source>
        <dbReference type="Pfam" id="PF08346"/>
    </source>
</evidence>
<dbReference type="Proteomes" id="UP000294881">
    <property type="component" value="Unassembled WGS sequence"/>
</dbReference>